<dbReference type="GO" id="GO:0006811">
    <property type="term" value="P:monoatomic ion transport"/>
    <property type="evidence" value="ECO:0007669"/>
    <property type="project" value="UniProtKB-KW"/>
</dbReference>
<comment type="caution">
    <text evidence="12">The sequence shown here is derived from an EMBL/GenBank/DDBJ whole genome shotgun (WGS) entry which is preliminary data.</text>
</comment>
<keyword evidence="6 11" id="KW-1133">Transmembrane helix</keyword>
<dbReference type="InterPro" id="IPR002528">
    <property type="entry name" value="MATE_fam"/>
</dbReference>
<gene>
    <name evidence="12" type="ORF">F6X38_22165</name>
</gene>
<feature type="transmembrane region" description="Helical" evidence="11">
    <location>
        <begin position="147"/>
        <end position="164"/>
    </location>
</feature>
<dbReference type="InterPro" id="IPR050222">
    <property type="entry name" value="MATE_MdtK"/>
</dbReference>
<keyword evidence="5 11" id="KW-0812">Transmembrane</keyword>
<feature type="transmembrane region" description="Helical" evidence="11">
    <location>
        <begin position="176"/>
        <end position="198"/>
    </location>
</feature>
<keyword evidence="8 11" id="KW-0472">Membrane</keyword>
<dbReference type="PANTHER" id="PTHR43298:SF2">
    <property type="entry name" value="FMN_FAD EXPORTER YEEO-RELATED"/>
    <property type="match status" value="1"/>
</dbReference>
<dbReference type="PIRSF" id="PIRSF006603">
    <property type="entry name" value="DinF"/>
    <property type="match status" value="1"/>
</dbReference>
<feature type="transmembrane region" description="Helical" evidence="11">
    <location>
        <begin position="62"/>
        <end position="87"/>
    </location>
</feature>
<proteinExistence type="predicted"/>
<feature type="transmembrane region" description="Helical" evidence="11">
    <location>
        <begin position="410"/>
        <end position="429"/>
    </location>
</feature>
<dbReference type="NCBIfam" id="TIGR00797">
    <property type="entry name" value="matE"/>
    <property type="match status" value="1"/>
</dbReference>
<evidence type="ECO:0000256" key="10">
    <source>
        <dbReference type="SAM" id="MobiDB-lite"/>
    </source>
</evidence>
<keyword evidence="13" id="KW-1185">Reference proteome</keyword>
<evidence type="ECO:0000256" key="4">
    <source>
        <dbReference type="ARBA" id="ARBA00022475"/>
    </source>
</evidence>
<evidence type="ECO:0000256" key="11">
    <source>
        <dbReference type="SAM" id="Phobius"/>
    </source>
</evidence>
<keyword evidence="3" id="KW-0050">Antiport</keyword>
<accession>A0A7V7PKB2</accession>
<feature type="transmembrane region" description="Helical" evidence="11">
    <location>
        <begin position="330"/>
        <end position="353"/>
    </location>
</feature>
<sequence>MDGASVATTEGSGPRSRVDASWSDHVRATVALGAPLVGAQLAQMAIHVTDTVMVGRLGAAELAAAVLCTQGFFLVWIFGNGFAQGAMPLAAAAEGRGDRTGVRRSTRMGFWVVALFGLLSLPALWHFEAILLALGQTPEIARLGGSFMRVLEWGMIPALLVAGARTPLSVLGKTSVILLVTAGGAVVNGVLNYILIFGHLGLPALGLNGSALASAVTNAGMAGAMLLYCGTARDLAPYRFFQRIWRPDWPAFLEILRLGWPISTTIIAEVGLFAASSVMMGWLGTVPLAAHGIALQLASIAFMIPLGFSQAATVRVGVSYGSRDWVGLERAAYVAIGLAGASGLLGGILFWLMPATLVGLYLNPAAPTAAAVLATGVQLVIVAAAFQMVDCLQVVSSGVLRGLADTRTPMIIAVLSYWAIGMPIAWVLAFKLGVGGVGIWIGLAAGLFAAAVLMTGRVALRVRLGLTPA</sequence>
<feature type="transmembrane region" description="Helical" evidence="11">
    <location>
        <begin position="108"/>
        <end position="127"/>
    </location>
</feature>
<evidence type="ECO:0000256" key="5">
    <source>
        <dbReference type="ARBA" id="ARBA00022692"/>
    </source>
</evidence>
<feature type="region of interest" description="Disordered" evidence="10">
    <location>
        <begin position="1"/>
        <end position="20"/>
    </location>
</feature>
<dbReference type="Proteomes" id="UP000432089">
    <property type="component" value="Unassembled WGS sequence"/>
</dbReference>
<dbReference type="Pfam" id="PF01554">
    <property type="entry name" value="MatE"/>
    <property type="match status" value="2"/>
</dbReference>
<dbReference type="EMBL" id="VZDO01000026">
    <property type="protein sequence ID" value="KAB0676104.1"/>
    <property type="molecule type" value="Genomic_DNA"/>
</dbReference>
<evidence type="ECO:0000313" key="13">
    <source>
        <dbReference type="Proteomes" id="UP000432089"/>
    </source>
</evidence>
<dbReference type="InterPro" id="IPR048279">
    <property type="entry name" value="MdtK-like"/>
</dbReference>
<evidence type="ECO:0000256" key="1">
    <source>
        <dbReference type="ARBA" id="ARBA00004429"/>
    </source>
</evidence>
<evidence type="ECO:0000313" key="12">
    <source>
        <dbReference type="EMBL" id="KAB0676104.1"/>
    </source>
</evidence>
<evidence type="ECO:0000256" key="3">
    <source>
        <dbReference type="ARBA" id="ARBA00022449"/>
    </source>
</evidence>
<feature type="transmembrane region" description="Helical" evidence="11">
    <location>
        <begin position="210"/>
        <end position="230"/>
    </location>
</feature>
<dbReference type="PANTHER" id="PTHR43298">
    <property type="entry name" value="MULTIDRUG RESISTANCE PROTEIN NORM-RELATED"/>
    <property type="match status" value="1"/>
</dbReference>
<dbReference type="GO" id="GO:0005886">
    <property type="term" value="C:plasma membrane"/>
    <property type="evidence" value="ECO:0007669"/>
    <property type="project" value="UniProtKB-SubCell"/>
</dbReference>
<dbReference type="GO" id="GO:0042910">
    <property type="term" value="F:xenobiotic transmembrane transporter activity"/>
    <property type="evidence" value="ECO:0007669"/>
    <property type="project" value="InterPro"/>
</dbReference>
<dbReference type="CDD" id="cd13131">
    <property type="entry name" value="MATE_NorM_like"/>
    <property type="match status" value="1"/>
</dbReference>
<dbReference type="AlphaFoldDB" id="A0A7V7PKB2"/>
<dbReference type="RefSeq" id="WP_150973721.1">
    <property type="nucleotide sequence ID" value="NZ_VZDO01000026.1"/>
</dbReference>
<evidence type="ECO:0000256" key="2">
    <source>
        <dbReference type="ARBA" id="ARBA00022448"/>
    </source>
</evidence>
<dbReference type="GO" id="GO:0015297">
    <property type="term" value="F:antiporter activity"/>
    <property type="evidence" value="ECO:0007669"/>
    <property type="project" value="UniProtKB-KW"/>
</dbReference>
<feature type="transmembrane region" description="Helical" evidence="11">
    <location>
        <begin position="288"/>
        <end position="309"/>
    </location>
</feature>
<keyword evidence="4" id="KW-1003">Cell membrane</keyword>
<evidence type="ECO:0000256" key="8">
    <source>
        <dbReference type="ARBA" id="ARBA00023136"/>
    </source>
</evidence>
<feature type="transmembrane region" description="Helical" evidence="11">
    <location>
        <begin position="435"/>
        <end position="454"/>
    </location>
</feature>
<reference evidence="12 13" key="1">
    <citation type="submission" date="2019-09" db="EMBL/GenBank/DDBJ databases">
        <title>YIM 132180 draft genome.</title>
        <authorList>
            <person name="Zhang K."/>
        </authorList>
    </citation>
    <scope>NUCLEOTIDE SEQUENCE [LARGE SCALE GENOMIC DNA]</scope>
    <source>
        <strain evidence="12 13">YIM 132180</strain>
    </source>
</reference>
<evidence type="ECO:0000256" key="6">
    <source>
        <dbReference type="ARBA" id="ARBA00022989"/>
    </source>
</evidence>
<keyword evidence="7" id="KW-0406">Ion transport</keyword>
<protein>
    <recommendedName>
        <fullName evidence="9">Multidrug-efflux transporter</fullName>
    </recommendedName>
</protein>
<name>A0A7V7PKB2_9HYPH</name>
<evidence type="ECO:0000256" key="7">
    <source>
        <dbReference type="ARBA" id="ARBA00023065"/>
    </source>
</evidence>
<evidence type="ECO:0000256" key="9">
    <source>
        <dbReference type="ARBA" id="ARBA00031636"/>
    </source>
</evidence>
<keyword evidence="2" id="KW-0813">Transport</keyword>
<feature type="transmembrane region" description="Helical" evidence="11">
    <location>
        <begin position="251"/>
        <end position="276"/>
    </location>
</feature>
<organism evidence="12 13">
    <name type="scientific">Plantimonas leprariae</name>
    <dbReference type="NCBI Taxonomy" id="2615207"/>
    <lineage>
        <taxon>Bacteria</taxon>
        <taxon>Pseudomonadati</taxon>
        <taxon>Pseudomonadota</taxon>
        <taxon>Alphaproteobacteria</taxon>
        <taxon>Hyphomicrobiales</taxon>
        <taxon>Aurantimonadaceae</taxon>
        <taxon>Plantimonas</taxon>
    </lineage>
</organism>
<feature type="transmembrane region" description="Helical" evidence="11">
    <location>
        <begin position="365"/>
        <end position="389"/>
    </location>
</feature>
<comment type="subcellular location">
    <subcellularLocation>
        <location evidence="1">Cell inner membrane</location>
        <topology evidence="1">Multi-pass membrane protein</topology>
    </subcellularLocation>
</comment>
<feature type="compositionally biased region" description="Polar residues" evidence="10">
    <location>
        <begin position="1"/>
        <end position="11"/>
    </location>
</feature>